<dbReference type="GeneID" id="24919138"/>
<name>D8M171_BLAHO</name>
<dbReference type="Pfam" id="PF05345">
    <property type="entry name" value="He_PIG"/>
    <property type="match status" value="1"/>
</dbReference>
<dbReference type="RefSeq" id="XP_012895858.1">
    <property type="nucleotide sequence ID" value="XM_013040404.1"/>
</dbReference>
<gene>
    <name evidence="2" type="ORF">GSBLH_T00001917001</name>
</gene>
<feature type="transmembrane region" description="Helical" evidence="1">
    <location>
        <begin position="421"/>
        <end position="443"/>
    </location>
</feature>
<evidence type="ECO:0000313" key="2">
    <source>
        <dbReference type="EMBL" id="CBK21810.2"/>
    </source>
</evidence>
<keyword evidence="1" id="KW-0472">Membrane</keyword>
<accession>D8M171</accession>
<keyword evidence="3" id="KW-1185">Reference proteome</keyword>
<dbReference type="Proteomes" id="UP000008312">
    <property type="component" value="Unassembled WGS sequence"/>
</dbReference>
<protein>
    <submittedName>
        <fullName evidence="2">Uncharacterized protein</fullName>
    </submittedName>
</protein>
<dbReference type="Gene3D" id="2.60.40.10">
    <property type="entry name" value="Immunoglobulins"/>
    <property type="match status" value="1"/>
</dbReference>
<sequence length="477" mass="52348">MVKYGGGLIAYVNGKKVARFNLPDVVDDSTRAPQAHDSSIAVFFHVILPFVKATLENNVIAIELHQVVDTSSSVPFDFYATGTFGVSDCSVVRDSFSSLTGPSKYPGDVMNFFDMSPMTYATLYSSYEIDFAWTSQNLEGMSYNAMAVYTNEDVNKWSFSIYGRFGNENYTTIAEIKDFNTTGRTRGIVSVPVGVANFPSLRLETDALRTNSLILVEMMFMYCKASGAICEGIGDFPTVAEGQISPSLCDEGFDGYAYRVCENGVLSEVKMDKCIYKVPRNIEYSATRYEFVRDVFATTGVPTFTNRITEWYLASGQKLPDGLELNIETGEISGTPVTATSLELIHVFGKNPSGVASTEITITVRVGRCISEGIWQSTEVDSIAIYDCALQGAFVGTQKRACVLGEKDGEWRNATGLCVSIVTLVVVIVIVIIVILIVVLLVIRNLRRVKSVRGTKTDKKVNVKKVKKPATTKTVKV</sequence>
<dbReference type="EMBL" id="FN668644">
    <property type="protein sequence ID" value="CBK21810.2"/>
    <property type="molecule type" value="Genomic_DNA"/>
</dbReference>
<organism evidence="2">
    <name type="scientific">Blastocystis hominis</name>
    <dbReference type="NCBI Taxonomy" id="12968"/>
    <lineage>
        <taxon>Eukaryota</taxon>
        <taxon>Sar</taxon>
        <taxon>Stramenopiles</taxon>
        <taxon>Bigyra</taxon>
        <taxon>Opalozoa</taxon>
        <taxon>Opalinata</taxon>
        <taxon>Blastocystidae</taxon>
        <taxon>Blastocystis</taxon>
    </lineage>
</organism>
<proteinExistence type="predicted"/>
<reference evidence="2" key="1">
    <citation type="submission" date="2010-02" db="EMBL/GenBank/DDBJ databases">
        <title>Sequencing and annotation of the Blastocystis hominis genome.</title>
        <authorList>
            <person name="Wincker P."/>
        </authorList>
    </citation>
    <scope>NUCLEOTIDE SEQUENCE</scope>
    <source>
        <strain evidence="2">Singapore isolate B</strain>
    </source>
</reference>
<evidence type="ECO:0000313" key="3">
    <source>
        <dbReference type="Proteomes" id="UP000008312"/>
    </source>
</evidence>
<dbReference type="InterPro" id="IPR013783">
    <property type="entry name" value="Ig-like_fold"/>
</dbReference>
<evidence type="ECO:0000256" key="1">
    <source>
        <dbReference type="SAM" id="Phobius"/>
    </source>
</evidence>
<dbReference type="InParanoid" id="D8M171"/>
<dbReference type="AlphaFoldDB" id="D8M171"/>
<keyword evidence="1" id="KW-1133">Transmembrane helix</keyword>
<keyword evidence="1" id="KW-0812">Transmembrane</keyword>